<dbReference type="InterPro" id="IPR043129">
    <property type="entry name" value="ATPase_NBD"/>
</dbReference>
<dbReference type="InterPro" id="IPR000600">
    <property type="entry name" value="ROK"/>
</dbReference>
<sequence>MANGSGEVLTGLRNEGAMSRAELARVTGISSAGVTKITAQLMKEGLLRERQLLGIASVGRPPITVEICTDARWVLGIHLGAGEVHVGLSDLALNLAGTRSMTFDLGEPVDSLIARVSNLARDVLNDSKVARRAILGAGVGIPGSVDPARRVNAHSVLTGWRGIAFADAFEDALDLPVVLEHNATAMAMAEACYGSGRAADSILYLLLGKGIGAGFVQTNGIERRNAVEIGHVVVEPGGGPCRCGGRGCLEPFFSEEPLRDAAGDPDLPRAALLGAAMRSAKWPKLYEYFLQALSTAVTLLGPERIVLGGDFSHAPDVFLEALRKDLPLRVMPQQRIKLMVERTSLAEPVGVLGAACVALEQFLYLNGPPSSARNVVRQGARAQVRRGGGGMDEYRS</sequence>
<keyword evidence="3" id="KW-1185">Reference proteome</keyword>
<name>A0ABV2HBV2_9HYPH</name>
<evidence type="ECO:0000256" key="1">
    <source>
        <dbReference type="ARBA" id="ARBA00006479"/>
    </source>
</evidence>
<keyword evidence="2" id="KW-0418">Kinase</keyword>
<dbReference type="CDD" id="cd23763">
    <property type="entry name" value="ASKHA_ATPase_ROK"/>
    <property type="match status" value="1"/>
</dbReference>
<gene>
    <name evidence="2" type="ORF">ABID21_004156</name>
</gene>
<dbReference type="Gene3D" id="3.30.420.40">
    <property type="match status" value="2"/>
</dbReference>
<dbReference type="SUPFAM" id="SSF46785">
    <property type="entry name" value="Winged helix' DNA-binding domain"/>
    <property type="match status" value="1"/>
</dbReference>
<protein>
    <submittedName>
        <fullName evidence="2">NBD/HSP70 family sugar kinase</fullName>
    </submittedName>
</protein>
<accession>A0ABV2HBV2</accession>
<evidence type="ECO:0000313" key="2">
    <source>
        <dbReference type="EMBL" id="MET3588023.1"/>
    </source>
</evidence>
<dbReference type="EMBL" id="JBEPLJ010000018">
    <property type="protein sequence ID" value="MET3588023.1"/>
    <property type="molecule type" value="Genomic_DNA"/>
</dbReference>
<keyword evidence="2" id="KW-0808">Transferase</keyword>
<dbReference type="Proteomes" id="UP001549031">
    <property type="component" value="Unassembled WGS sequence"/>
</dbReference>
<dbReference type="GO" id="GO:0016301">
    <property type="term" value="F:kinase activity"/>
    <property type="evidence" value="ECO:0007669"/>
    <property type="project" value="UniProtKB-KW"/>
</dbReference>
<dbReference type="InterPro" id="IPR036390">
    <property type="entry name" value="WH_DNA-bd_sf"/>
</dbReference>
<comment type="similarity">
    <text evidence="1">Belongs to the ROK (NagC/XylR) family.</text>
</comment>
<dbReference type="Gene3D" id="1.10.10.10">
    <property type="entry name" value="Winged helix-like DNA-binding domain superfamily/Winged helix DNA-binding domain"/>
    <property type="match status" value="1"/>
</dbReference>
<dbReference type="RefSeq" id="WP_247245770.1">
    <property type="nucleotide sequence ID" value="NZ_JALJRA010000019.1"/>
</dbReference>
<evidence type="ECO:0000313" key="3">
    <source>
        <dbReference type="Proteomes" id="UP001549031"/>
    </source>
</evidence>
<dbReference type="SUPFAM" id="SSF53067">
    <property type="entry name" value="Actin-like ATPase domain"/>
    <property type="match status" value="1"/>
</dbReference>
<dbReference type="Pfam" id="PF00480">
    <property type="entry name" value="ROK"/>
    <property type="match status" value="1"/>
</dbReference>
<comment type="caution">
    <text evidence="2">The sequence shown here is derived from an EMBL/GenBank/DDBJ whole genome shotgun (WGS) entry which is preliminary data.</text>
</comment>
<dbReference type="InterPro" id="IPR036388">
    <property type="entry name" value="WH-like_DNA-bd_sf"/>
</dbReference>
<proteinExistence type="inferred from homology"/>
<reference evidence="2 3" key="1">
    <citation type="submission" date="2024-06" db="EMBL/GenBank/DDBJ databases">
        <title>Genomic Encyclopedia of Type Strains, Phase IV (KMG-IV): sequencing the most valuable type-strain genomes for metagenomic binning, comparative biology and taxonomic classification.</title>
        <authorList>
            <person name="Goeker M."/>
        </authorList>
    </citation>
    <scope>NUCLEOTIDE SEQUENCE [LARGE SCALE GENOMIC DNA]</scope>
    <source>
        <strain evidence="2 3">DSM 105042</strain>
    </source>
</reference>
<organism evidence="2 3">
    <name type="scientific">Pseudorhizobium tarimense</name>
    <dbReference type="NCBI Taxonomy" id="1079109"/>
    <lineage>
        <taxon>Bacteria</taxon>
        <taxon>Pseudomonadati</taxon>
        <taxon>Pseudomonadota</taxon>
        <taxon>Alphaproteobacteria</taxon>
        <taxon>Hyphomicrobiales</taxon>
        <taxon>Rhizobiaceae</taxon>
        <taxon>Rhizobium/Agrobacterium group</taxon>
        <taxon>Pseudorhizobium</taxon>
    </lineage>
</organism>
<dbReference type="PANTHER" id="PTHR18964:SF149">
    <property type="entry name" value="BIFUNCTIONAL UDP-N-ACETYLGLUCOSAMINE 2-EPIMERASE_N-ACETYLMANNOSAMINE KINASE"/>
    <property type="match status" value="1"/>
</dbReference>
<dbReference type="PANTHER" id="PTHR18964">
    <property type="entry name" value="ROK (REPRESSOR, ORF, KINASE) FAMILY"/>
    <property type="match status" value="1"/>
</dbReference>